<dbReference type="Pfam" id="PF04430">
    <property type="entry name" value="DUF498"/>
    <property type="match status" value="1"/>
</dbReference>
<accession>A0A7W7W2N0</accession>
<protein>
    <submittedName>
        <fullName evidence="3">Uncharacterized protein</fullName>
    </submittedName>
</protein>
<dbReference type="GO" id="GO:0005737">
    <property type="term" value="C:cytoplasm"/>
    <property type="evidence" value="ECO:0007669"/>
    <property type="project" value="UniProtKB-SubCell"/>
</dbReference>
<dbReference type="Proteomes" id="UP000523007">
    <property type="component" value="Unassembled WGS sequence"/>
</dbReference>
<dbReference type="RefSeq" id="WP_184579324.1">
    <property type="nucleotide sequence ID" value="NZ_JACHJT010000001.1"/>
</dbReference>
<evidence type="ECO:0000313" key="4">
    <source>
        <dbReference type="Proteomes" id="UP000523007"/>
    </source>
</evidence>
<dbReference type="InterPro" id="IPR036748">
    <property type="entry name" value="MTH938-like_sf"/>
</dbReference>
<dbReference type="Gene3D" id="3.40.1230.10">
    <property type="entry name" value="MTH938-like"/>
    <property type="match status" value="1"/>
</dbReference>
<proteinExistence type="predicted"/>
<reference evidence="3 4" key="1">
    <citation type="submission" date="2020-08" db="EMBL/GenBank/DDBJ databases">
        <title>Sequencing the genomes of 1000 actinobacteria strains.</title>
        <authorList>
            <person name="Klenk H.-P."/>
        </authorList>
    </citation>
    <scope>NUCLEOTIDE SEQUENCE [LARGE SCALE GENOMIC DNA]</scope>
    <source>
        <strain evidence="3 4">DSM 102030</strain>
    </source>
</reference>
<organism evidence="3 4">
    <name type="scientific">Lipingzhangella halophila</name>
    <dbReference type="NCBI Taxonomy" id="1783352"/>
    <lineage>
        <taxon>Bacteria</taxon>
        <taxon>Bacillati</taxon>
        <taxon>Actinomycetota</taxon>
        <taxon>Actinomycetes</taxon>
        <taxon>Streptosporangiales</taxon>
        <taxon>Nocardiopsidaceae</taxon>
        <taxon>Lipingzhangella</taxon>
    </lineage>
</organism>
<dbReference type="SUPFAM" id="SSF64076">
    <property type="entry name" value="MTH938-like"/>
    <property type="match status" value="1"/>
</dbReference>
<dbReference type="CDD" id="cd05126">
    <property type="entry name" value="Mth938"/>
    <property type="match status" value="1"/>
</dbReference>
<gene>
    <name evidence="3" type="ORF">F4561_002932</name>
</gene>
<dbReference type="PANTHER" id="PTHR15811:SF5">
    <property type="entry name" value="MTH938 DOMAIN-CONTAINING PROTEIN"/>
    <property type="match status" value="1"/>
</dbReference>
<dbReference type="InterPro" id="IPR007523">
    <property type="entry name" value="NDUFAF3/AAMDC"/>
</dbReference>
<evidence type="ECO:0000313" key="3">
    <source>
        <dbReference type="EMBL" id="MBB4932112.1"/>
    </source>
</evidence>
<sequence length="125" mass="13599">MPDDIAPAPLIRSLSWGHMEVEGLAPGKDFKLFPGGGREWDWSETGTQHHPGIGTADVAELLDHGARTIVLSRGMQLQLQVPDSTLAYLAERDIRVHVAETTEAVRIYNELAATEPVGGLFHSTC</sequence>
<evidence type="ECO:0000256" key="2">
    <source>
        <dbReference type="ARBA" id="ARBA00022490"/>
    </source>
</evidence>
<dbReference type="EMBL" id="JACHJT010000001">
    <property type="protein sequence ID" value="MBB4932112.1"/>
    <property type="molecule type" value="Genomic_DNA"/>
</dbReference>
<keyword evidence="2" id="KW-0963">Cytoplasm</keyword>
<dbReference type="AlphaFoldDB" id="A0A7W7W2N0"/>
<keyword evidence="4" id="KW-1185">Reference proteome</keyword>
<dbReference type="FunFam" id="3.40.1230.10:FF:000001">
    <property type="entry name" value="Adipogenesis-associated, Mth938 domain-containing"/>
    <property type="match status" value="1"/>
</dbReference>
<dbReference type="PANTHER" id="PTHR15811">
    <property type="entry name" value="MTH938 DOMAIN-CONTAINING PROTEIN"/>
    <property type="match status" value="1"/>
</dbReference>
<comment type="subcellular location">
    <subcellularLocation>
        <location evidence="1">Cytoplasm</location>
    </subcellularLocation>
</comment>
<dbReference type="InterPro" id="IPR034096">
    <property type="entry name" value="AAMDC"/>
</dbReference>
<evidence type="ECO:0000256" key="1">
    <source>
        <dbReference type="ARBA" id="ARBA00004496"/>
    </source>
</evidence>
<name>A0A7W7W2N0_9ACTN</name>
<comment type="caution">
    <text evidence="3">The sequence shown here is derived from an EMBL/GenBank/DDBJ whole genome shotgun (WGS) entry which is preliminary data.</text>
</comment>